<keyword evidence="2" id="KW-0677">Repeat</keyword>
<feature type="repeat" description="WD" evidence="3">
    <location>
        <begin position="685"/>
        <end position="726"/>
    </location>
</feature>
<dbReference type="PROSITE" id="PS50082">
    <property type="entry name" value="WD_REPEATS_2"/>
    <property type="match status" value="11"/>
</dbReference>
<dbReference type="InterPro" id="IPR001680">
    <property type="entry name" value="WD40_rpt"/>
</dbReference>
<dbReference type="AlphaFoldDB" id="A0A4S8KKW1"/>
<gene>
    <name evidence="6" type="ORF">K435DRAFT_903041</name>
</gene>
<dbReference type="SUPFAM" id="SSF50978">
    <property type="entry name" value="WD40 repeat-like"/>
    <property type="match status" value="2"/>
</dbReference>
<feature type="repeat" description="WD" evidence="3">
    <location>
        <begin position="943"/>
        <end position="985"/>
    </location>
</feature>
<evidence type="ECO:0000256" key="4">
    <source>
        <dbReference type="SAM" id="MobiDB-lite"/>
    </source>
</evidence>
<dbReference type="GO" id="GO:1990234">
    <property type="term" value="C:transferase complex"/>
    <property type="evidence" value="ECO:0007669"/>
    <property type="project" value="UniProtKB-ARBA"/>
</dbReference>
<dbReference type="Gene3D" id="2.130.10.10">
    <property type="entry name" value="YVTN repeat-like/Quinoprotein amine dehydrogenase"/>
    <property type="match status" value="5"/>
</dbReference>
<evidence type="ECO:0000313" key="6">
    <source>
        <dbReference type="EMBL" id="THU76147.1"/>
    </source>
</evidence>
<dbReference type="PROSITE" id="PS00678">
    <property type="entry name" value="WD_REPEATS_1"/>
    <property type="match status" value="10"/>
</dbReference>
<keyword evidence="7" id="KW-1185">Reference proteome</keyword>
<feature type="repeat" description="WD" evidence="3">
    <location>
        <begin position="857"/>
        <end position="898"/>
    </location>
</feature>
<dbReference type="Pfam" id="PF24883">
    <property type="entry name" value="NPHP3_N"/>
    <property type="match status" value="1"/>
</dbReference>
<dbReference type="PRINTS" id="PR00320">
    <property type="entry name" value="GPROTEINBRPT"/>
</dbReference>
<dbReference type="SMART" id="SM00320">
    <property type="entry name" value="WD40"/>
    <property type="match status" value="11"/>
</dbReference>
<feature type="non-terminal residue" evidence="6">
    <location>
        <position position="1"/>
    </location>
</feature>
<dbReference type="InterPro" id="IPR059179">
    <property type="entry name" value="MLKL-like_MCAfunc"/>
</dbReference>
<evidence type="ECO:0000256" key="2">
    <source>
        <dbReference type="ARBA" id="ARBA00022737"/>
    </source>
</evidence>
<organism evidence="6 7">
    <name type="scientific">Dendrothele bispora (strain CBS 962.96)</name>
    <dbReference type="NCBI Taxonomy" id="1314807"/>
    <lineage>
        <taxon>Eukaryota</taxon>
        <taxon>Fungi</taxon>
        <taxon>Dikarya</taxon>
        <taxon>Basidiomycota</taxon>
        <taxon>Agaricomycotina</taxon>
        <taxon>Agaricomycetes</taxon>
        <taxon>Agaricomycetidae</taxon>
        <taxon>Agaricales</taxon>
        <taxon>Agaricales incertae sedis</taxon>
        <taxon>Dendrothele</taxon>
    </lineage>
</organism>
<evidence type="ECO:0000259" key="5">
    <source>
        <dbReference type="Pfam" id="PF24883"/>
    </source>
</evidence>
<feature type="repeat" description="WD" evidence="3">
    <location>
        <begin position="900"/>
        <end position="941"/>
    </location>
</feature>
<dbReference type="PANTHER" id="PTHR22847">
    <property type="entry name" value="WD40 REPEAT PROTEIN"/>
    <property type="match status" value="1"/>
</dbReference>
<evidence type="ECO:0000256" key="3">
    <source>
        <dbReference type="PROSITE-ProRule" id="PRU00221"/>
    </source>
</evidence>
<dbReference type="InterPro" id="IPR015943">
    <property type="entry name" value="WD40/YVTN_repeat-like_dom_sf"/>
</dbReference>
<dbReference type="InterPro" id="IPR020472">
    <property type="entry name" value="WD40_PAC1"/>
</dbReference>
<dbReference type="GO" id="GO:0005634">
    <property type="term" value="C:nucleus"/>
    <property type="evidence" value="ECO:0007669"/>
    <property type="project" value="TreeGrafter"/>
</dbReference>
<feature type="non-terminal residue" evidence="6">
    <location>
        <position position="1131"/>
    </location>
</feature>
<evidence type="ECO:0000256" key="1">
    <source>
        <dbReference type="ARBA" id="ARBA00022574"/>
    </source>
</evidence>
<dbReference type="Pfam" id="PF00400">
    <property type="entry name" value="WD40"/>
    <property type="match status" value="10"/>
</dbReference>
<dbReference type="SUPFAM" id="SSF52540">
    <property type="entry name" value="P-loop containing nucleoside triphosphate hydrolases"/>
    <property type="match status" value="1"/>
</dbReference>
<dbReference type="Gene3D" id="3.40.50.300">
    <property type="entry name" value="P-loop containing nucleotide triphosphate hydrolases"/>
    <property type="match status" value="1"/>
</dbReference>
<dbReference type="CDD" id="cd00200">
    <property type="entry name" value="WD40"/>
    <property type="match status" value="1"/>
</dbReference>
<dbReference type="Proteomes" id="UP000297245">
    <property type="component" value="Unassembled WGS sequence"/>
</dbReference>
<dbReference type="InterPro" id="IPR027417">
    <property type="entry name" value="P-loop_NTPase"/>
</dbReference>
<reference evidence="6 7" key="1">
    <citation type="journal article" date="2019" name="Nat. Ecol. Evol.">
        <title>Megaphylogeny resolves global patterns of mushroom evolution.</title>
        <authorList>
            <person name="Varga T."/>
            <person name="Krizsan K."/>
            <person name="Foldi C."/>
            <person name="Dima B."/>
            <person name="Sanchez-Garcia M."/>
            <person name="Sanchez-Ramirez S."/>
            <person name="Szollosi G.J."/>
            <person name="Szarkandi J.G."/>
            <person name="Papp V."/>
            <person name="Albert L."/>
            <person name="Andreopoulos W."/>
            <person name="Angelini C."/>
            <person name="Antonin V."/>
            <person name="Barry K.W."/>
            <person name="Bougher N.L."/>
            <person name="Buchanan P."/>
            <person name="Buyck B."/>
            <person name="Bense V."/>
            <person name="Catcheside P."/>
            <person name="Chovatia M."/>
            <person name="Cooper J."/>
            <person name="Damon W."/>
            <person name="Desjardin D."/>
            <person name="Finy P."/>
            <person name="Geml J."/>
            <person name="Haridas S."/>
            <person name="Hughes K."/>
            <person name="Justo A."/>
            <person name="Karasinski D."/>
            <person name="Kautmanova I."/>
            <person name="Kiss B."/>
            <person name="Kocsube S."/>
            <person name="Kotiranta H."/>
            <person name="LaButti K.M."/>
            <person name="Lechner B.E."/>
            <person name="Liimatainen K."/>
            <person name="Lipzen A."/>
            <person name="Lukacs Z."/>
            <person name="Mihaltcheva S."/>
            <person name="Morgado L.N."/>
            <person name="Niskanen T."/>
            <person name="Noordeloos M.E."/>
            <person name="Ohm R.A."/>
            <person name="Ortiz-Santana B."/>
            <person name="Ovrebo C."/>
            <person name="Racz N."/>
            <person name="Riley R."/>
            <person name="Savchenko A."/>
            <person name="Shiryaev A."/>
            <person name="Soop K."/>
            <person name="Spirin V."/>
            <person name="Szebenyi C."/>
            <person name="Tomsovsky M."/>
            <person name="Tulloss R.E."/>
            <person name="Uehling J."/>
            <person name="Grigoriev I.V."/>
            <person name="Vagvolgyi C."/>
            <person name="Papp T."/>
            <person name="Martin F.M."/>
            <person name="Miettinen O."/>
            <person name="Hibbett D.S."/>
            <person name="Nagy L.G."/>
        </authorList>
    </citation>
    <scope>NUCLEOTIDE SEQUENCE [LARGE SCALE GENOMIC DNA]</scope>
    <source>
        <strain evidence="6 7">CBS 962.96</strain>
    </source>
</reference>
<dbReference type="PROSITE" id="PS50294">
    <property type="entry name" value="WD_REPEATS_REGION"/>
    <property type="match status" value="10"/>
</dbReference>
<feature type="repeat" description="WD" evidence="3">
    <location>
        <begin position="661"/>
        <end position="683"/>
    </location>
</feature>
<dbReference type="CDD" id="cd21037">
    <property type="entry name" value="MLKL_NTD"/>
    <property type="match status" value="1"/>
</dbReference>
<feature type="repeat" description="WD" evidence="3">
    <location>
        <begin position="1030"/>
        <end position="1071"/>
    </location>
</feature>
<feature type="repeat" description="WD" evidence="3">
    <location>
        <begin position="814"/>
        <end position="850"/>
    </location>
</feature>
<keyword evidence="1 3" id="KW-0853">WD repeat</keyword>
<feature type="repeat" description="WD" evidence="3">
    <location>
        <begin position="1073"/>
        <end position="1114"/>
    </location>
</feature>
<dbReference type="EMBL" id="ML181133">
    <property type="protein sequence ID" value="THU76147.1"/>
    <property type="molecule type" value="Genomic_DNA"/>
</dbReference>
<dbReference type="OrthoDB" id="538223at2759"/>
<proteinExistence type="predicted"/>
<protein>
    <submittedName>
        <fullName evidence="6">WD40 repeat-like protein</fullName>
    </submittedName>
</protein>
<accession>A0A4S8KKW1</accession>
<name>A0A4S8KKW1_DENBC</name>
<feature type="domain" description="Nephrocystin 3-like N-terminal" evidence="5">
    <location>
        <begin position="182"/>
        <end position="343"/>
    </location>
</feature>
<dbReference type="InterPro" id="IPR036322">
    <property type="entry name" value="WD40_repeat_dom_sf"/>
</dbReference>
<feature type="repeat" description="WD" evidence="3">
    <location>
        <begin position="728"/>
        <end position="769"/>
    </location>
</feature>
<dbReference type="InterPro" id="IPR019775">
    <property type="entry name" value="WD40_repeat_CS"/>
</dbReference>
<feature type="region of interest" description="Disordered" evidence="4">
    <location>
        <begin position="1106"/>
        <end position="1131"/>
    </location>
</feature>
<feature type="repeat" description="WD" evidence="3">
    <location>
        <begin position="771"/>
        <end position="812"/>
    </location>
</feature>
<dbReference type="PANTHER" id="PTHR22847:SF637">
    <property type="entry name" value="WD REPEAT DOMAIN 5B"/>
    <property type="match status" value="1"/>
</dbReference>
<dbReference type="InterPro" id="IPR056884">
    <property type="entry name" value="NPHP3-like_N"/>
</dbReference>
<evidence type="ECO:0000313" key="7">
    <source>
        <dbReference type="Proteomes" id="UP000297245"/>
    </source>
</evidence>
<feature type="repeat" description="WD" evidence="3">
    <location>
        <begin position="987"/>
        <end position="1021"/>
    </location>
</feature>
<sequence>RNDVVLESLETLLKVLKECSDFNPILKSAVGGVCASIEIIHQKTKNREDIVKMTADLTARAQELDNLKDQGNSSEVKHHFEKLARKLESINNQLKKKLGHSTLHRALQAGHDAQEIKSYYQELQAAYDQCKTGVLFKIERDTTRILKTVIMSKLKNSEQAPHDVGPNKIPCLDGTRVTILKDIMKWAQDPSLNASSGYWMCGAAGTGKSTIAKSLCLMLEEKQLLAGSFFCSRQIQECREYHHIIPTIAYQLAYYSHTFRETLERILEQHQNVALKEPSIQVKELLIQPWEVVMKTKRFEGCSPVIVIDALDECENISEVLKAMVPAIQNRQMAGLKFFFTSRPSNNVSSCLEIGSKDSNSEKMHMENFYLHNVEKSQVQDDIKKFLQCQLQNIQITKEQIQTLVNSSGKLFIYAATTAKYITNVGGYEKQRLHNVLSLTQGPHAMHVEGIDILYNQILEEDIPMKKQSTIERDTSLKIVHTVVSVASPVTCKTIACLLGYDIEVVEATISSLQSVVYINKRDGKIHIFHASFSDYIFSAERSKMNHCDQSMHQVLIEKACIDMMSQKLHFNICNLPSSFVPDKKVPDIEKKVEKCITGELRYCCFSWAYHLGKCMVDEEMIELLRTFIQKKMIFWVEAMFLLDELPLCLEIIEAALKVGIVSGSGDNTVRVWNARTGAPEGDPFQGHSHSISSVAFSPDGERIVSGSYDKTVKIWNAKTGAPVGDPIQGHSHWVTSVAYSPDGERIVSGSSDKTVRVWNAKTGAPEGDPFQGHSDWVTSVAFSPDGERIVSGSDDNTVRVWNARTGAPERDPLQGHIGSVSAVAFSPDGELIVSGSGDNTVRTWNARTGAPKGDPFQGHTHWVTSVACSLDGERIVSGSDDKTVRVWNARTGTPEGDSFQGHDHWITSVAFSLDGERIASGSFDKTVRVWDAKTGAPKGNPFQGHSRWVSSVAFSPDGERRIVSGSGDRTVRVWNVRTGAQEGDPLQGHSDCISSVVFSPDGKRIVSGSYDKTVRVWNVKAHAPEGDPIQGHSHWITSVAFSPDGERIVSGSADMTVRVWNAMTGAPERDPFQGHSHWVTSVAFSPMGNRIVSGSTDKTVRVWNAKTGAPEGDPFQGHDDWGTSVESSPD</sequence>